<dbReference type="OrthoDB" id="6339427at2759"/>
<feature type="transmembrane region" description="Helical" evidence="7">
    <location>
        <begin position="179"/>
        <end position="199"/>
    </location>
</feature>
<feature type="transmembrane region" description="Helical" evidence="7">
    <location>
        <begin position="490"/>
        <end position="516"/>
    </location>
</feature>
<evidence type="ECO:0000256" key="3">
    <source>
        <dbReference type="ARBA" id="ARBA00022989"/>
    </source>
</evidence>
<dbReference type="GO" id="GO:0051119">
    <property type="term" value="F:sugar transmembrane transporter activity"/>
    <property type="evidence" value="ECO:0007669"/>
    <property type="project" value="InterPro"/>
</dbReference>
<dbReference type="SUPFAM" id="SSF103473">
    <property type="entry name" value="MFS general substrate transporter"/>
    <property type="match status" value="1"/>
</dbReference>
<dbReference type="Pfam" id="PF00083">
    <property type="entry name" value="Sugar_tr"/>
    <property type="match status" value="1"/>
</dbReference>
<keyword evidence="11" id="KW-1185">Reference proteome</keyword>
<evidence type="ECO:0000313" key="11">
    <source>
        <dbReference type="Proteomes" id="UP000070412"/>
    </source>
</evidence>
<keyword evidence="4 7" id="KW-0472">Membrane</keyword>
<evidence type="ECO:0000313" key="9">
    <source>
        <dbReference type="EMBL" id="KAF7494330.1"/>
    </source>
</evidence>
<sequence>MTEQSISSKQQPETAASKTIDLELSQTSEGGGKEHLLSLKMKSPMPIFLSQETAQPKTLLTEHDSMPLVNPDEQSQQHQQQQILQSQKSIPHERIQAHYVQKPSLLMYLAVLSALLGAIGFGLGIGWSAPTFAQFDMVDSDYRPKNKEILSWISSSLTLSALFGALFSGWIIQRYGTRFALISYGVPFTLGWALIVSSFNDIQLLVGRILLGFVIGAVSGTVPPYIIDISTISIRGTLGALFQLFIVTGILIAYVIGAMLPWRIASMISTIPTILLSLLMFMMPEGPKWLVQNKQNDRAKRSLQKFRGSKSEIDKEFDFLLKEHDLNVRFRENIQMMHPSQSKGKLGPMRMFLHRQNLQPLILSIGLMVFQQLSGINAVMFYSTLIIKESSSTISAFLGTIVIGVAQWIATIVGASLVDWTGRKILLIISGTLHVVSMLVFGIYYTSYSQDQSPIVPMETTSSSLLMNTLETFNLTTTILPIETSETSSFGWIPVSCMVIFIIGFSIGWGPVPWLMVSEIAPQESKSLITSISSCSNWMFAFLVTKTFPQLQDSLTKQGVFYLFSALSLLSILFTIFMLPETKNKSTEEIRKLFEPRSKAEPVKQTTMSVTQTLSSDTV</sequence>
<feature type="compositionally biased region" description="Polar residues" evidence="6">
    <location>
        <begin position="1"/>
        <end position="17"/>
    </location>
</feature>
<dbReference type="InterPro" id="IPR050549">
    <property type="entry name" value="MFS_Trehalose_Transporter"/>
</dbReference>
<evidence type="ECO:0000313" key="10">
    <source>
        <dbReference type="EnsemblMetazoa" id="KAF7494330.1"/>
    </source>
</evidence>
<feature type="transmembrane region" description="Helical" evidence="7">
    <location>
        <begin position="262"/>
        <end position="282"/>
    </location>
</feature>
<keyword evidence="2 7" id="KW-0812">Transmembrane</keyword>
<evidence type="ECO:0000256" key="1">
    <source>
        <dbReference type="ARBA" id="ARBA00004141"/>
    </source>
</evidence>
<feature type="transmembrane region" description="Helical" evidence="7">
    <location>
        <begin position="425"/>
        <end position="445"/>
    </location>
</feature>
<dbReference type="InterPro" id="IPR005828">
    <property type="entry name" value="MFS_sugar_transport-like"/>
</dbReference>
<comment type="similarity">
    <text evidence="5">Belongs to the major facilitator superfamily. Sugar transporter (TC 2.A.1.1) family.</text>
</comment>
<accession>A0A834RDW2</accession>
<dbReference type="PANTHER" id="PTHR48021">
    <property type="match status" value="1"/>
</dbReference>
<dbReference type="InterPro" id="IPR036259">
    <property type="entry name" value="MFS_trans_sf"/>
</dbReference>
<dbReference type="EMBL" id="WVUK01000053">
    <property type="protein sequence ID" value="KAF7494330.1"/>
    <property type="molecule type" value="Genomic_DNA"/>
</dbReference>
<dbReference type="Proteomes" id="UP000070412">
    <property type="component" value="Unassembled WGS sequence"/>
</dbReference>
<dbReference type="GO" id="GO:0016020">
    <property type="term" value="C:membrane"/>
    <property type="evidence" value="ECO:0007669"/>
    <property type="project" value="UniProtKB-SubCell"/>
</dbReference>
<gene>
    <name evidence="9" type="ORF">SSS_5753</name>
</gene>
<dbReference type="AlphaFoldDB" id="A0A834RDW2"/>
<name>A0A834RDW2_SARSC</name>
<feature type="transmembrane region" description="Helical" evidence="7">
    <location>
        <begin position="105"/>
        <end position="129"/>
    </location>
</feature>
<protein>
    <submittedName>
        <fullName evidence="9">Facilitated trehalose transporter Tret1</fullName>
    </submittedName>
</protein>
<feature type="transmembrane region" description="Helical" evidence="7">
    <location>
        <begin position="238"/>
        <end position="256"/>
    </location>
</feature>
<dbReference type="PROSITE" id="PS50850">
    <property type="entry name" value="MFS"/>
    <property type="match status" value="1"/>
</dbReference>
<evidence type="ECO:0000256" key="6">
    <source>
        <dbReference type="SAM" id="MobiDB-lite"/>
    </source>
</evidence>
<dbReference type="CDD" id="cd17358">
    <property type="entry name" value="MFS_GLUT6_8_Class3_like"/>
    <property type="match status" value="1"/>
</dbReference>
<dbReference type="Gene3D" id="1.20.1250.20">
    <property type="entry name" value="MFS general substrate transporter like domains"/>
    <property type="match status" value="1"/>
</dbReference>
<feature type="domain" description="Major facilitator superfamily (MFS) profile" evidence="8">
    <location>
        <begin position="106"/>
        <end position="583"/>
    </location>
</feature>
<feature type="transmembrane region" description="Helical" evidence="7">
    <location>
        <begin position="560"/>
        <end position="579"/>
    </location>
</feature>
<reference evidence="11" key="1">
    <citation type="journal article" date="2020" name="PLoS Negl. Trop. Dis.">
        <title>High-quality nuclear genome for Sarcoptes scabiei-A critical resource for a neglected parasite.</title>
        <authorList>
            <person name="Korhonen P.K."/>
            <person name="Gasser R.B."/>
            <person name="Ma G."/>
            <person name="Wang T."/>
            <person name="Stroehlein A.J."/>
            <person name="Young N.D."/>
            <person name="Ang C.S."/>
            <person name="Fernando D.D."/>
            <person name="Lu H.C."/>
            <person name="Taylor S."/>
            <person name="Reynolds S.L."/>
            <person name="Mofiz E."/>
            <person name="Najaraj S.H."/>
            <person name="Gowda H."/>
            <person name="Madugundu A."/>
            <person name="Renuse S."/>
            <person name="Holt D."/>
            <person name="Pandey A."/>
            <person name="Papenfuss A.T."/>
            <person name="Fischer K."/>
        </authorList>
    </citation>
    <scope>NUCLEOTIDE SEQUENCE [LARGE SCALE GENOMIC DNA]</scope>
</reference>
<evidence type="ECO:0000256" key="7">
    <source>
        <dbReference type="SAM" id="Phobius"/>
    </source>
</evidence>
<evidence type="ECO:0000256" key="4">
    <source>
        <dbReference type="ARBA" id="ARBA00023136"/>
    </source>
</evidence>
<feature type="transmembrane region" description="Helical" evidence="7">
    <location>
        <begin position="149"/>
        <end position="172"/>
    </location>
</feature>
<dbReference type="PANTHER" id="PTHR48021:SF1">
    <property type="entry name" value="GH07001P-RELATED"/>
    <property type="match status" value="1"/>
</dbReference>
<organism evidence="9">
    <name type="scientific">Sarcoptes scabiei</name>
    <name type="common">Itch mite</name>
    <name type="synonym">Acarus scabiei</name>
    <dbReference type="NCBI Taxonomy" id="52283"/>
    <lineage>
        <taxon>Eukaryota</taxon>
        <taxon>Metazoa</taxon>
        <taxon>Ecdysozoa</taxon>
        <taxon>Arthropoda</taxon>
        <taxon>Chelicerata</taxon>
        <taxon>Arachnida</taxon>
        <taxon>Acari</taxon>
        <taxon>Acariformes</taxon>
        <taxon>Sarcoptiformes</taxon>
        <taxon>Astigmata</taxon>
        <taxon>Psoroptidia</taxon>
        <taxon>Sarcoptoidea</taxon>
        <taxon>Sarcoptidae</taxon>
        <taxon>Sarcoptinae</taxon>
        <taxon>Sarcoptes</taxon>
    </lineage>
</organism>
<dbReference type="InterPro" id="IPR020846">
    <property type="entry name" value="MFS_dom"/>
</dbReference>
<evidence type="ECO:0000259" key="8">
    <source>
        <dbReference type="PROSITE" id="PS50850"/>
    </source>
</evidence>
<reference evidence="9" key="2">
    <citation type="submission" date="2020-01" db="EMBL/GenBank/DDBJ databases">
        <authorList>
            <person name="Korhonen P.K.K."/>
            <person name="Guangxu M.G."/>
            <person name="Wang T.W."/>
            <person name="Stroehlein A.J.S."/>
            <person name="Young N.D."/>
            <person name="Ang C.-S.A."/>
            <person name="Fernando D.W.F."/>
            <person name="Lu H.L."/>
            <person name="Taylor S.T."/>
            <person name="Ehtesham M.E.M."/>
            <person name="Najaraj S.H.N."/>
            <person name="Harsha G.H.G."/>
            <person name="Madugundu A.M."/>
            <person name="Renuse S.R."/>
            <person name="Holt D.H."/>
            <person name="Pandey A.P."/>
            <person name="Papenfuss A.P."/>
            <person name="Gasser R.B.G."/>
            <person name="Fischer K.F."/>
        </authorList>
    </citation>
    <scope>NUCLEOTIDE SEQUENCE</scope>
    <source>
        <strain evidence="9">SSS_KF_BRIS2020</strain>
    </source>
</reference>
<dbReference type="PRINTS" id="PR00171">
    <property type="entry name" value="SUGRTRNSPORT"/>
</dbReference>
<proteinExistence type="inferred from homology"/>
<feature type="transmembrane region" description="Helical" evidence="7">
    <location>
        <begin position="205"/>
        <end position="226"/>
    </location>
</feature>
<dbReference type="InterPro" id="IPR003663">
    <property type="entry name" value="Sugar/inositol_transpt"/>
</dbReference>
<dbReference type="InterPro" id="IPR044775">
    <property type="entry name" value="MFS_ERD6/Tret1-like"/>
</dbReference>
<keyword evidence="5" id="KW-0813">Transport</keyword>
<reference evidence="10" key="3">
    <citation type="submission" date="2022-06" db="UniProtKB">
        <authorList>
            <consortium name="EnsemblMetazoa"/>
        </authorList>
    </citation>
    <scope>IDENTIFICATION</scope>
</reference>
<keyword evidence="3 7" id="KW-1133">Transmembrane helix</keyword>
<dbReference type="NCBIfam" id="TIGR00879">
    <property type="entry name" value="SP"/>
    <property type="match status" value="1"/>
</dbReference>
<evidence type="ECO:0000256" key="5">
    <source>
        <dbReference type="RuleBase" id="RU003346"/>
    </source>
</evidence>
<feature type="transmembrane region" description="Helical" evidence="7">
    <location>
        <begin position="361"/>
        <end position="382"/>
    </location>
</feature>
<comment type="subcellular location">
    <subcellularLocation>
        <location evidence="1">Membrane</location>
        <topology evidence="1">Multi-pass membrane protein</topology>
    </subcellularLocation>
</comment>
<feature type="region of interest" description="Disordered" evidence="6">
    <location>
        <begin position="1"/>
        <end position="33"/>
    </location>
</feature>
<dbReference type="EnsemblMetazoa" id="SSS_5753s_mrna">
    <property type="protein sequence ID" value="KAF7494330.1"/>
    <property type="gene ID" value="SSS_5753"/>
</dbReference>
<evidence type="ECO:0000256" key="2">
    <source>
        <dbReference type="ARBA" id="ARBA00022692"/>
    </source>
</evidence>
<feature type="transmembrane region" description="Helical" evidence="7">
    <location>
        <begin position="394"/>
        <end position="418"/>
    </location>
</feature>